<evidence type="ECO:0000256" key="1">
    <source>
        <dbReference type="SAM" id="MobiDB-lite"/>
    </source>
</evidence>
<evidence type="ECO:0000256" key="2">
    <source>
        <dbReference type="SAM" id="SignalP"/>
    </source>
</evidence>
<dbReference type="Proteomes" id="UP000419743">
    <property type="component" value="Unassembled WGS sequence"/>
</dbReference>
<sequence length="294" mass="29775">MGRRSVGAALAAVVGLVLAACGGLGGAPGSGGPPDDGPTVDGTTADPSGVVLVGMGLIMQVGDEPPQLCLGAVADSYPPQCGGPELIGFEGWSGIEHESASGSTWASAWVVGTYDGTSFRLTEPATAEPPAGWEPSADPSPDFPQLCDDDAARAGGGPTGSDLITQQSELSMFLETYDGYVLSYVSGGGDVMNVLVSGDAALARAQFRAIYAGPLCVQTSDLPLQSDVRAAQDALNAVWEDLDLLSSGSGVSGLLEVQLVVADPAHVEAVTEVVAPWLEPDELVFSGALEPFPS</sequence>
<dbReference type="EMBL" id="CACRYJ010000057">
    <property type="protein sequence ID" value="VZO39165.1"/>
    <property type="molecule type" value="Genomic_DNA"/>
</dbReference>
<evidence type="ECO:0000313" key="3">
    <source>
        <dbReference type="EMBL" id="VZO39165.1"/>
    </source>
</evidence>
<proteinExistence type="predicted"/>
<dbReference type="AlphaFoldDB" id="A0A7M4DNX9"/>
<feature type="chain" id="PRO_5038401348" evidence="2">
    <location>
        <begin position="20"/>
        <end position="294"/>
    </location>
</feature>
<dbReference type="PROSITE" id="PS51257">
    <property type="entry name" value="PROKAR_LIPOPROTEIN"/>
    <property type="match status" value="1"/>
</dbReference>
<feature type="region of interest" description="Disordered" evidence="1">
    <location>
        <begin position="122"/>
        <end position="159"/>
    </location>
</feature>
<accession>A0A7M4DNX9</accession>
<dbReference type="RefSeq" id="WP_156742512.1">
    <property type="nucleotide sequence ID" value="NZ_CACRYJ010000057.1"/>
</dbReference>
<evidence type="ECO:0000313" key="4">
    <source>
        <dbReference type="Proteomes" id="UP000419743"/>
    </source>
</evidence>
<keyword evidence="4" id="KW-1185">Reference proteome</keyword>
<comment type="caution">
    <text evidence="3">The sequence shown here is derived from an EMBL/GenBank/DDBJ whole genome shotgun (WGS) entry which is preliminary data.</text>
</comment>
<gene>
    <name evidence="3" type="ORF">HALOF300_03860</name>
</gene>
<reference evidence="3 4" key="1">
    <citation type="submission" date="2019-11" db="EMBL/GenBank/DDBJ databases">
        <authorList>
            <person name="Criscuolo A."/>
        </authorList>
    </citation>
    <scope>NUCLEOTIDE SEQUENCE [LARGE SCALE GENOMIC DNA]</scope>
    <source>
        <strain evidence="3">CIP111667</strain>
    </source>
</reference>
<organism evidence="3 4">
    <name type="scientific">Occultella aeris</name>
    <dbReference type="NCBI Taxonomy" id="2761496"/>
    <lineage>
        <taxon>Bacteria</taxon>
        <taxon>Bacillati</taxon>
        <taxon>Actinomycetota</taxon>
        <taxon>Actinomycetes</taxon>
        <taxon>Micrococcales</taxon>
        <taxon>Ruaniaceae</taxon>
        <taxon>Occultella</taxon>
    </lineage>
</organism>
<name>A0A7M4DNX9_9MICO</name>
<protein>
    <submittedName>
        <fullName evidence="3">Uncharacterized protein</fullName>
    </submittedName>
</protein>
<keyword evidence="2" id="KW-0732">Signal</keyword>
<feature type="signal peptide" evidence="2">
    <location>
        <begin position="1"/>
        <end position="19"/>
    </location>
</feature>